<proteinExistence type="predicted"/>
<name>A0AAV3UPP5_9EURY</name>
<evidence type="ECO:0000313" key="1">
    <source>
        <dbReference type="EMBL" id="GAA5062068.1"/>
    </source>
</evidence>
<gene>
    <name evidence="1" type="ORF">GCM10025751_48840</name>
</gene>
<evidence type="ECO:0008006" key="3">
    <source>
        <dbReference type="Google" id="ProtNLM"/>
    </source>
</evidence>
<dbReference type="AlphaFoldDB" id="A0AAV3UPP5"/>
<sequence>MIDKPLRKLEDYLNEMPGILNVFDLEESPDYTSFSKWDGEFSDADVAPPAPRICGAGGVFGNSLDRRKRVPA</sequence>
<dbReference type="EMBL" id="BAABKX010000022">
    <property type="protein sequence ID" value="GAA5062068.1"/>
    <property type="molecule type" value="Genomic_DNA"/>
</dbReference>
<comment type="caution">
    <text evidence="1">The sequence shown here is derived from an EMBL/GenBank/DDBJ whole genome shotgun (WGS) entry which is preliminary data.</text>
</comment>
<organism evidence="1 2">
    <name type="scientific">Haladaptatus pallidirubidus</name>
    <dbReference type="NCBI Taxonomy" id="1008152"/>
    <lineage>
        <taxon>Archaea</taxon>
        <taxon>Methanobacteriati</taxon>
        <taxon>Methanobacteriota</taxon>
        <taxon>Stenosarchaea group</taxon>
        <taxon>Halobacteria</taxon>
        <taxon>Halobacteriales</taxon>
        <taxon>Haladaptataceae</taxon>
        <taxon>Haladaptatus</taxon>
    </lineage>
</organism>
<reference evidence="1 2" key="1">
    <citation type="journal article" date="2019" name="Int. J. Syst. Evol. Microbiol.">
        <title>The Global Catalogue of Microorganisms (GCM) 10K type strain sequencing project: providing services to taxonomists for standard genome sequencing and annotation.</title>
        <authorList>
            <consortium name="The Broad Institute Genomics Platform"/>
            <consortium name="The Broad Institute Genome Sequencing Center for Infectious Disease"/>
            <person name="Wu L."/>
            <person name="Ma J."/>
        </authorList>
    </citation>
    <scope>NUCLEOTIDE SEQUENCE [LARGE SCALE GENOMIC DNA]</scope>
    <source>
        <strain evidence="1 2">JCM 17504</strain>
    </source>
</reference>
<protein>
    <recommendedName>
        <fullName evidence="3">Transposase</fullName>
    </recommendedName>
</protein>
<evidence type="ECO:0000313" key="2">
    <source>
        <dbReference type="Proteomes" id="UP001501729"/>
    </source>
</evidence>
<accession>A0AAV3UPP5</accession>
<dbReference type="Proteomes" id="UP001501729">
    <property type="component" value="Unassembled WGS sequence"/>
</dbReference>
<keyword evidence="2" id="KW-1185">Reference proteome</keyword>